<dbReference type="OrthoDB" id="9793184at2"/>
<dbReference type="CDD" id="cd02230">
    <property type="entry name" value="cupin_HP0902-like"/>
    <property type="match status" value="1"/>
</dbReference>
<protein>
    <submittedName>
        <fullName evidence="2">Cupin domain protein</fullName>
    </submittedName>
</protein>
<dbReference type="PANTHER" id="PTHR37694:SF1">
    <property type="entry name" value="SLR8022 PROTEIN"/>
    <property type="match status" value="1"/>
</dbReference>
<name>A0A1M6F3W5_9FIRM</name>
<proteinExistence type="predicted"/>
<evidence type="ECO:0000259" key="1">
    <source>
        <dbReference type="Pfam" id="PF07883"/>
    </source>
</evidence>
<evidence type="ECO:0000313" key="2">
    <source>
        <dbReference type="EMBL" id="SHI92353.1"/>
    </source>
</evidence>
<dbReference type="Proteomes" id="UP000184536">
    <property type="component" value="Unassembled WGS sequence"/>
</dbReference>
<dbReference type="InterPro" id="IPR014710">
    <property type="entry name" value="RmlC-like_jellyroll"/>
</dbReference>
<dbReference type="AlphaFoldDB" id="A0A1M6F3W5"/>
<sequence length="116" mass="12667">MEIQSLIKNMPFSQAVDMASLIDYQEGRVVSRTLAQRLDLSMTLFAFDKGEGISSHSAAGDALVYIIDGTAEITIGEEKIKASAGEVVVMPANIPHALDAIERFKMFLVVVKPQIR</sequence>
<dbReference type="SUPFAM" id="SSF51182">
    <property type="entry name" value="RmlC-like cupins"/>
    <property type="match status" value="1"/>
</dbReference>
<gene>
    <name evidence="2" type="ORF">SAMN02745975_00900</name>
</gene>
<dbReference type="InterPro" id="IPR011051">
    <property type="entry name" value="RmlC_Cupin_sf"/>
</dbReference>
<evidence type="ECO:0000313" key="3">
    <source>
        <dbReference type="Proteomes" id="UP000184536"/>
    </source>
</evidence>
<dbReference type="InterPro" id="IPR013096">
    <property type="entry name" value="Cupin_2"/>
</dbReference>
<dbReference type="PANTHER" id="PTHR37694">
    <property type="entry name" value="SLR8022 PROTEIN"/>
    <property type="match status" value="1"/>
</dbReference>
<accession>A0A1M6F3W5</accession>
<reference evidence="3" key="1">
    <citation type="submission" date="2016-11" db="EMBL/GenBank/DDBJ databases">
        <authorList>
            <person name="Varghese N."/>
            <person name="Submissions S."/>
        </authorList>
    </citation>
    <scope>NUCLEOTIDE SEQUENCE [LARGE SCALE GENOMIC DNA]</scope>
    <source>
        <strain evidence="3">DSM 17957</strain>
    </source>
</reference>
<dbReference type="STRING" id="1121919.SAMN02745975_00900"/>
<dbReference type="RefSeq" id="WP_110940171.1">
    <property type="nucleotide sequence ID" value="NZ_FQZV01000010.1"/>
</dbReference>
<dbReference type="Gene3D" id="2.60.120.10">
    <property type="entry name" value="Jelly Rolls"/>
    <property type="match status" value="1"/>
</dbReference>
<dbReference type="Pfam" id="PF07883">
    <property type="entry name" value="Cupin_2"/>
    <property type="match status" value="1"/>
</dbReference>
<feature type="domain" description="Cupin type-2" evidence="1">
    <location>
        <begin position="44"/>
        <end position="103"/>
    </location>
</feature>
<dbReference type="EMBL" id="FQZV01000010">
    <property type="protein sequence ID" value="SHI92353.1"/>
    <property type="molecule type" value="Genomic_DNA"/>
</dbReference>
<keyword evidence="3" id="KW-1185">Reference proteome</keyword>
<organism evidence="2 3">
    <name type="scientific">Geosporobacter subterraneus DSM 17957</name>
    <dbReference type="NCBI Taxonomy" id="1121919"/>
    <lineage>
        <taxon>Bacteria</taxon>
        <taxon>Bacillati</taxon>
        <taxon>Bacillota</taxon>
        <taxon>Clostridia</taxon>
        <taxon>Peptostreptococcales</taxon>
        <taxon>Thermotaleaceae</taxon>
        <taxon>Geosporobacter</taxon>
    </lineage>
</organism>